<proteinExistence type="predicted"/>
<evidence type="ECO:0000313" key="1">
    <source>
        <dbReference type="EMBL" id="SKA67162.1"/>
    </source>
</evidence>
<dbReference type="RefSeq" id="WP_078766281.1">
    <property type="nucleotide sequence ID" value="NZ_FUXZ01000008.1"/>
</dbReference>
<dbReference type="InterPro" id="IPR038493">
    <property type="entry name" value="MqsR_sf"/>
</dbReference>
<dbReference type="Proteomes" id="UP000190814">
    <property type="component" value="Unassembled WGS sequence"/>
</dbReference>
<dbReference type="STRING" id="39495.SAMN02745111_01405"/>
<protein>
    <submittedName>
        <fullName evidence="1">Uncharacterized protein</fullName>
    </submittedName>
</protein>
<dbReference type="EMBL" id="FUXZ01000008">
    <property type="protein sequence ID" value="SKA67162.1"/>
    <property type="molecule type" value="Genomic_DNA"/>
</dbReference>
<dbReference type="OrthoDB" id="2062769at2"/>
<name>A0A1T4VQ97_9FIRM</name>
<sequence length="127" mass="15398">MNVTEEEIERYLYDVRELIKRGRYTLSLNDNRTENKKLIDDYVIDSKKIKSIIFDLNIKDFSEKVRNEKEGRENEILYIFGKEVKLLERYGSEEVIVPLYIKFNKLGNNYVIIISFHKQQYPLRYCF</sequence>
<dbReference type="AlphaFoldDB" id="A0A1T4VQ97"/>
<dbReference type="Gene3D" id="3.30.2310.40">
    <property type="match status" value="1"/>
</dbReference>
<reference evidence="1 2" key="1">
    <citation type="submission" date="2017-02" db="EMBL/GenBank/DDBJ databases">
        <authorList>
            <person name="Peterson S.W."/>
        </authorList>
    </citation>
    <scope>NUCLEOTIDE SEQUENCE [LARGE SCALE GENOMIC DNA]</scope>
    <source>
        <strain evidence="1 2">ATCC 35992</strain>
    </source>
</reference>
<accession>A0A1T4VQ97</accession>
<evidence type="ECO:0000313" key="2">
    <source>
        <dbReference type="Proteomes" id="UP000190814"/>
    </source>
</evidence>
<gene>
    <name evidence="1" type="ORF">SAMN02745111_01405</name>
</gene>
<organism evidence="1 2">
    <name type="scientific">Eubacterium uniforme</name>
    <dbReference type="NCBI Taxonomy" id="39495"/>
    <lineage>
        <taxon>Bacteria</taxon>
        <taxon>Bacillati</taxon>
        <taxon>Bacillota</taxon>
        <taxon>Clostridia</taxon>
        <taxon>Eubacteriales</taxon>
        <taxon>Eubacteriaceae</taxon>
        <taxon>Eubacterium</taxon>
    </lineage>
</organism>
<keyword evidence="2" id="KW-1185">Reference proteome</keyword>